<keyword evidence="4" id="KW-0808">Transferase</keyword>
<feature type="domain" description="Signal transduction histidine kinase subgroup 3 dimerisation and phosphoacceptor" evidence="10">
    <location>
        <begin position="196"/>
        <end position="262"/>
    </location>
</feature>
<feature type="transmembrane region" description="Helical" evidence="9">
    <location>
        <begin position="34"/>
        <end position="57"/>
    </location>
</feature>
<evidence type="ECO:0000313" key="12">
    <source>
        <dbReference type="EMBL" id="GHF26320.1"/>
    </source>
</evidence>
<keyword evidence="9" id="KW-0472">Membrane</keyword>
<dbReference type="PANTHER" id="PTHR24421">
    <property type="entry name" value="NITRATE/NITRITE SENSOR PROTEIN NARX-RELATED"/>
    <property type="match status" value="1"/>
</dbReference>
<dbReference type="Pfam" id="PF23539">
    <property type="entry name" value="DUF7134"/>
    <property type="match status" value="1"/>
</dbReference>
<dbReference type="GO" id="GO:0046983">
    <property type="term" value="F:protein dimerization activity"/>
    <property type="evidence" value="ECO:0007669"/>
    <property type="project" value="InterPro"/>
</dbReference>
<evidence type="ECO:0000256" key="7">
    <source>
        <dbReference type="ARBA" id="ARBA00022840"/>
    </source>
</evidence>
<feature type="transmembrane region" description="Helical" evidence="9">
    <location>
        <begin position="69"/>
        <end position="87"/>
    </location>
</feature>
<feature type="transmembrane region" description="Helical" evidence="9">
    <location>
        <begin position="93"/>
        <end position="110"/>
    </location>
</feature>
<feature type="transmembrane region" description="Helical" evidence="9">
    <location>
        <begin position="142"/>
        <end position="164"/>
    </location>
</feature>
<keyword evidence="5" id="KW-0547">Nucleotide-binding</keyword>
<dbReference type="RefSeq" id="WP_191284275.1">
    <property type="nucleotide sequence ID" value="NZ_BNAI01000011.1"/>
</dbReference>
<evidence type="ECO:0000256" key="5">
    <source>
        <dbReference type="ARBA" id="ARBA00022741"/>
    </source>
</evidence>
<dbReference type="InterPro" id="IPR055558">
    <property type="entry name" value="DUF7134"/>
</dbReference>
<accession>A0A8J3GT52</accession>
<dbReference type="GO" id="GO:0016020">
    <property type="term" value="C:membrane"/>
    <property type="evidence" value="ECO:0007669"/>
    <property type="project" value="InterPro"/>
</dbReference>
<dbReference type="InterPro" id="IPR050482">
    <property type="entry name" value="Sensor_HK_TwoCompSys"/>
</dbReference>
<comment type="catalytic activity">
    <reaction evidence="1">
        <text>ATP + protein L-histidine = ADP + protein N-phospho-L-histidine.</text>
        <dbReference type="EC" id="2.7.13.3"/>
    </reaction>
</comment>
<dbReference type="SUPFAM" id="SSF55874">
    <property type="entry name" value="ATPase domain of HSP90 chaperone/DNA topoisomerase II/histidine kinase"/>
    <property type="match status" value="1"/>
</dbReference>
<keyword evidence="6 12" id="KW-0418">Kinase</keyword>
<evidence type="ECO:0000256" key="4">
    <source>
        <dbReference type="ARBA" id="ARBA00022679"/>
    </source>
</evidence>
<evidence type="ECO:0000313" key="13">
    <source>
        <dbReference type="Proteomes" id="UP000617531"/>
    </source>
</evidence>
<dbReference type="AlphaFoldDB" id="A0A8J3GT52"/>
<dbReference type="CDD" id="cd16917">
    <property type="entry name" value="HATPase_UhpB-NarQ-NarX-like"/>
    <property type="match status" value="1"/>
</dbReference>
<dbReference type="InterPro" id="IPR011712">
    <property type="entry name" value="Sig_transdc_His_kin_sub3_dim/P"/>
</dbReference>
<dbReference type="Proteomes" id="UP000617531">
    <property type="component" value="Unassembled WGS sequence"/>
</dbReference>
<dbReference type="Pfam" id="PF07730">
    <property type="entry name" value="HisKA_3"/>
    <property type="match status" value="1"/>
</dbReference>
<keyword evidence="9" id="KW-1133">Transmembrane helix</keyword>
<evidence type="ECO:0000256" key="8">
    <source>
        <dbReference type="ARBA" id="ARBA00023012"/>
    </source>
</evidence>
<sequence>MTPADAVTKVRDWLTRDNLEANRHVIEAVAAGGWFTVGLFAAATMGGVLAIVAHILLSVTLVLYRSQPLLSLTVGAVGTLAMLGSGFFGAGGLLFIFLPLLVVFFGAAAYGQPVTRWLGLVGTPIAALAIVVSVFANIQQGIGIVLFWFVLVVLVLAWVAGLLVQVNRARRAAQTGEIRATVKLGEVKQEVSLEQERNRVARDVHDIVAHSLAVVIAQADGARYGAKNVPAPVVEALENIAMTARGALTDVRVLLGELRHNQEAGPQPGMNDLDALVRGFRDSGLEVEWNSYGKAVELTDAPALAVYRIVQEGLTNALRHGDRGQPVELVFDWGGASLAVIVTNGIPRGTTVPANPAGHGIPGMRERATLAGGELEASDGTNGRFRVRATIPFASSASVSPASVGPVPA</sequence>
<evidence type="ECO:0000259" key="11">
    <source>
        <dbReference type="Pfam" id="PF23539"/>
    </source>
</evidence>
<dbReference type="EMBL" id="BNAI01000011">
    <property type="protein sequence ID" value="GHF26320.1"/>
    <property type="molecule type" value="Genomic_DNA"/>
</dbReference>
<comment type="caution">
    <text evidence="12">The sequence shown here is derived from an EMBL/GenBank/DDBJ whole genome shotgun (WGS) entry which is preliminary data.</text>
</comment>
<proteinExistence type="predicted"/>
<dbReference type="EC" id="2.7.13.3" evidence="2"/>
<keyword evidence="9" id="KW-0812">Transmembrane</keyword>
<gene>
    <name evidence="12" type="ORF">GCM10011600_29170</name>
</gene>
<dbReference type="Gene3D" id="3.30.565.10">
    <property type="entry name" value="Histidine kinase-like ATPase, C-terminal domain"/>
    <property type="match status" value="1"/>
</dbReference>
<evidence type="ECO:0000256" key="1">
    <source>
        <dbReference type="ARBA" id="ARBA00000085"/>
    </source>
</evidence>
<protein>
    <recommendedName>
        <fullName evidence="2">histidine kinase</fullName>
        <ecNumber evidence="2">2.7.13.3</ecNumber>
    </recommendedName>
</protein>
<keyword evidence="13" id="KW-1185">Reference proteome</keyword>
<name>A0A8J3GT52_9MICO</name>
<feature type="transmembrane region" description="Helical" evidence="9">
    <location>
        <begin position="117"/>
        <end position="136"/>
    </location>
</feature>
<reference evidence="12" key="2">
    <citation type="submission" date="2020-09" db="EMBL/GenBank/DDBJ databases">
        <authorList>
            <person name="Sun Q."/>
            <person name="Zhou Y."/>
        </authorList>
    </citation>
    <scope>NUCLEOTIDE SEQUENCE</scope>
    <source>
        <strain evidence="12">CGMCC 1.16548</strain>
    </source>
</reference>
<dbReference type="GO" id="GO:0005524">
    <property type="term" value="F:ATP binding"/>
    <property type="evidence" value="ECO:0007669"/>
    <property type="project" value="UniProtKB-KW"/>
</dbReference>
<evidence type="ECO:0000256" key="3">
    <source>
        <dbReference type="ARBA" id="ARBA00022553"/>
    </source>
</evidence>
<feature type="domain" description="DUF7134" evidence="11">
    <location>
        <begin position="18"/>
        <end position="166"/>
    </location>
</feature>
<keyword evidence="7" id="KW-0067">ATP-binding</keyword>
<keyword evidence="3" id="KW-0597">Phosphoprotein</keyword>
<evidence type="ECO:0000256" key="6">
    <source>
        <dbReference type="ARBA" id="ARBA00022777"/>
    </source>
</evidence>
<dbReference type="GO" id="GO:0000155">
    <property type="term" value="F:phosphorelay sensor kinase activity"/>
    <property type="evidence" value="ECO:0007669"/>
    <property type="project" value="InterPro"/>
</dbReference>
<evidence type="ECO:0000259" key="10">
    <source>
        <dbReference type="Pfam" id="PF07730"/>
    </source>
</evidence>
<evidence type="ECO:0000256" key="9">
    <source>
        <dbReference type="SAM" id="Phobius"/>
    </source>
</evidence>
<dbReference type="InterPro" id="IPR036890">
    <property type="entry name" value="HATPase_C_sf"/>
</dbReference>
<organism evidence="12 13">
    <name type="scientific">Pseudolysinimonas yzui</name>
    <dbReference type="NCBI Taxonomy" id="2708254"/>
    <lineage>
        <taxon>Bacteria</taxon>
        <taxon>Bacillati</taxon>
        <taxon>Actinomycetota</taxon>
        <taxon>Actinomycetes</taxon>
        <taxon>Micrococcales</taxon>
        <taxon>Microbacteriaceae</taxon>
        <taxon>Pseudolysinimonas</taxon>
    </lineage>
</organism>
<dbReference type="Gene3D" id="1.20.5.1930">
    <property type="match status" value="1"/>
</dbReference>
<dbReference type="PANTHER" id="PTHR24421:SF10">
    <property type="entry name" value="NITRATE_NITRITE SENSOR PROTEIN NARQ"/>
    <property type="match status" value="1"/>
</dbReference>
<evidence type="ECO:0000256" key="2">
    <source>
        <dbReference type="ARBA" id="ARBA00012438"/>
    </source>
</evidence>
<reference evidence="12" key="1">
    <citation type="journal article" date="2014" name="Int. J. Syst. Evol. Microbiol.">
        <title>Complete genome sequence of Corynebacterium casei LMG S-19264T (=DSM 44701T), isolated from a smear-ripened cheese.</title>
        <authorList>
            <consortium name="US DOE Joint Genome Institute (JGI-PGF)"/>
            <person name="Walter F."/>
            <person name="Albersmeier A."/>
            <person name="Kalinowski J."/>
            <person name="Ruckert C."/>
        </authorList>
    </citation>
    <scope>NUCLEOTIDE SEQUENCE</scope>
    <source>
        <strain evidence="12">CGMCC 1.16548</strain>
    </source>
</reference>
<keyword evidence="8" id="KW-0902">Two-component regulatory system</keyword>